<dbReference type="EC" id="1.8.1.9" evidence="8"/>
<dbReference type="InterPro" id="IPR036188">
    <property type="entry name" value="FAD/NAD-bd_sf"/>
</dbReference>
<dbReference type="InterPro" id="IPR008255">
    <property type="entry name" value="Pyr_nucl-diS_OxRdtase_2_AS"/>
</dbReference>
<comment type="subunit">
    <text evidence="8">Homodimer.</text>
</comment>
<dbReference type="EMBL" id="WOSY01000003">
    <property type="protein sequence ID" value="NHN87797.1"/>
    <property type="molecule type" value="Genomic_DNA"/>
</dbReference>
<feature type="domain" description="FAD/NAD(P)-binding" evidence="10">
    <location>
        <begin position="8"/>
        <end position="300"/>
    </location>
</feature>
<protein>
    <recommendedName>
        <fullName evidence="2 8">Thioredoxin reductase</fullName>
        <ecNumber evidence="8">1.8.1.9</ecNumber>
    </recommendedName>
</protein>
<evidence type="ECO:0000256" key="4">
    <source>
        <dbReference type="ARBA" id="ARBA00022827"/>
    </source>
</evidence>
<comment type="catalytic activity">
    <reaction evidence="8">
        <text>[thioredoxin]-dithiol + NADP(+) = [thioredoxin]-disulfide + NADPH + H(+)</text>
        <dbReference type="Rhea" id="RHEA:20345"/>
        <dbReference type="Rhea" id="RHEA-COMP:10698"/>
        <dbReference type="Rhea" id="RHEA-COMP:10700"/>
        <dbReference type="ChEBI" id="CHEBI:15378"/>
        <dbReference type="ChEBI" id="CHEBI:29950"/>
        <dbReference type="ChEBI" id="CHEBI:50058"/>
        <dbReference type="ChEBI" id="CHEBI:57783"/>
        <dbReference type="ChEBI" id="CHEBI:58349"/>
        <dbReference type="EC" id="1.8.1.9"/>
    </reaction>
</comment>
<comment type="similarity">
    <text evidence="1 8">Belongs to the class-II pyridine nucleotide-disulfide oxidoreductase family.</text>
</comment>
<dbReference type="RefSeq" id="WP_173569096.1">
    <property type="nucleotide sequence ID" value="NZ_WOSY01000003.1"/>
</dbReference>
<sequence>MSTTHTTDLLIIGAGPAGYTAAIYAARANLKPVLVAGLQPGGQLMITTDVENYPGFATAIQGPWLMEQMAAQAEHVGTQILHDIVTEVDFRNGSPFRITLDGGDIYIARSVIIATGAQARWLGLPSEKALQGAGVSACATCDGFFFRGKKVAVVGGGNTAVEEALYLTHHASHVTLIHRRDSLRAEKILQDRLLANPKVSVVWNSVVADIMSTGTPPAVSSIALCNTLTETMSTLDVDGVFIAIGHAPNTGLFHDQLMLDAEGYIVTEQGSTRTSVPGVFAAGDVQDKIYRQAVTAAGTGCMAALDAERHLGEFISES</sequence>
<dbReference type="InterPro" id="IPR050097">
    <property type="entry name" value="Ferredoxin-NADP_redctase_2"/>
</dbReference>
<evidence type="ECO:0000313" key="11">
    <source>
        <dbReference type="EMBL" id="NHN87797.1"/>
    </source>
</evidence>
<keyword evidence="9" id="KW-0521">NADP</keyword>
<keyword evidence="3 8" id="KW-0285">Flavoprotein</keyword>
<evidence type="ECO:0000256" key="9">
    <source>
        <dbReference type="RuleBase" id="RU003881"/>
    </source>
</evidence>
<name>A0ABX0JWK7_9PROT</name>
<evidence type="ECO:0000256" key="5">
    <source>
        <dbReference type="ARBA" id="ARBA00023002"/>
    </source>
</evidence>
<dbReference type="PRINTS" id="PR00368">
    <property type="entry name" value="FADPNR"/>
</dbReference>
<gene>
    <name evidence="11" type="primary">trxB</name>
    <name evidence="11" type="ORF">GOB81_04010</name>
</gene>
<comment type="cofactor">
    <cofactor evidence="9">
        <name>FAD</name>
        <dbReference type="ChEBI" id="CHEBI:57692"/>
    </cofactor>
    <text evidence="9">Binds 1 FAD per subunit.</text>
</comment>
<organism evidence="11 12">
    <name type="scientific">Acetobacter conturbans</name>
    <dbReference type="NCBI Taxonomy" id="1737472"/>
    <lineage>
        <taxon>Bacteria</taxon>
        <taxon>Pseudomonadati</taxon>
        <taxon>Pseudomonadota</taxon>
        <taxon>Alphaproteobacteria</taxon>
        <taxon>Acetobacterales</taxon>
        <taxon>Acetobacteraceae</taxon>
        <taxon>Acetobacter</taxon>
    </lineage>
</organism>
<dbReference type="Gene3D" id="3.50.50.60">
    <property type="entry name" value="FAD/NAD(P)-binding domain"/>
    <property type="match status" value="2"/>
</dbReference>
<keyword evidence="5 8" id="KW-0560">Oxidoreductase</keyword>
<accession>A0ABX0JWK7</accession>
<keyword evidence="6" id="KW-1015">Disulfide bond</keyword>
<evidence type="ECO:0000256" key="3">
    <source>
        <dbReference type="ARBA" id="ARBA00022630"/>
    </source>
</evidence>
<evidence type="ECO:0000256" key="8">
    <source>
        <dbReference type="RuleBase" id="RU003880"/>
    </source>
</evidence>
<dbReference type="Proteomes" id="UP000631653">
    <property type="component" value="Unassembled WGS sequence"/>
</dbReference>
<evidence type="ECO:0000256" key="2">
    <source>
        <dbReference type="ARBA" id="ARBA00018719"/>
    </source>
</evidence>
<evidence type="ECO:0000256" key="7">
    <source>
        <dbReference type="ARBA" id="ARBA00023284"/>
    </source>
</evidence>
<evidence type="ECO:0000313" key="12">
    <source>
        <dbReference type="Proteomes" id="UP000631653"/>
    </source>
</evidence>
<dbReference type="InterPro" id="IPR005982">
    <property type="entry name" value="Thioredox_Rdtase"/>
</dbReference>
<reference evidence="11 12" key="1">
    <citation type="journal article" date="2020" name="Int. J. Syst. Evol. Microbiol.">
        <title>Novel acetic acid bacteria from cider fermentations: Acetobacter conturbans sp. nov. and Acetobacter fallax sp. nov.</title>
        <authorList>
            <person name="Sombolestani A.S."/>
            <person name="Cleenwerck I."/>
            <person name="Cnockaert M."/>
            <person name="Borremans W."/>
            <person name="Wieme A.D."/>
            <person name="De Vuyst L."/>
            <person name="Vandamme P."/>
        </authorList>
    </citation>
    <scope>NUCLEOTIDE SEQUENCE [LARGE SCALE GENOMIC DNA]</scope>
    <source>
        <strain evidence="11 12">LMG 1627</strain>
    </source>
</reference>
<dbReference type="SUPFAM" id="SSF51905">
    <property type="entry name" value="FAD/NAD(P)-binding domain"/>
    <property type="match status" value="1"/>
</dbReference>
<dbReference type="PANTHER" id="PTHR48105">
    <property type="entry name" value="THIOREDOXIN REDUCTASE 1-RELATED-RELATED"/>
    <property type="match status" value="1"/>
</dbReference>
<dbReference type="Pfam" id="PF07992">
    <property type="entry name" value="Pyr_redox_2"/>
    <property type="match status" value="1"/>
</dbReference>
<comment type="caution">
    <text evidence="11">The sequence shown here is derived from an EMBL/GenBank/DDBJ whole genome shotgun (WGS) entry which is preliminary data.</text>
</comment>
<keyword evidence="4 8" id="KW-0274">FAD</keyword>
<proteinExistence type="inferred from homology"/>
<keyword evidence="12" id="KW-1185">Reference proteome</keyword>
<evidence type="ECO:0000259" key="10">
    <source>
        <dbReference type="Pfam" id="PF07992"/>
    </source>
</evidence>
<evidence type="ECO:0000256" key="6">
    <source>
        <dbReference type="ARBA" id="ARBA00023157"/>
    </source>
</evidence>
<evidence type="ECO:0000256" key="1">
    <source>
        <dbReference type="ARBA" id="ARBA00009333"/>
    </source>
</evidence>
<dbReference type="NCBIfam" id="TIGR01292">
    <property type="entry name" value="TRX_reduct"/>
    <property type="match status" value="1"/>
</dbReference>
<keyword evidence="7 8" id="KW-0676">Redox-active center</keyword>
<dbReference type="GO" id="GO:0004791">
    <property type="term" value="F:thioredoxin-disulfide reductase (NADPH) activity"/>
    <property type="evidence" value="ECO:0007669"/>
    <property type="project" value="UniProtKB-EC"/>
</dbReference>
<dbReference type="PROSITE" id="PS00573">
    <property type="entry name" value="PYRIDINE_REDOX_2"/>
    <property type="match status" value="1"/>
</dbReference>
<dbReference type="PRINTS" id="PR00469">
    <property type="entry name" value="PNDRDTASEII"/>
</dbReference>
<dbReference type="InterPro" id="IPR023753">
    <property type="entry name" value="FAD/NAD-binding_dom"/>
</dbReference>